<name>A0A2H0YND7_9BACT</name>
<comment type="function">
    <text evidence="5">This is 1 of the proteins that bind and probably mediate the attachment of the 5S RNA into the large ribosomal subunit, where it forms part of the central protuberance. In the 70S ribosome it contacts protein S13 of the 30S subunit (bridge B1b), connecting the 2 subunits; this bridge is implicated in subunit movement. Contacts the P site tRNA; the 5S rRNA and some of its associated proteins might help stabilize positioning of ribosome-bound tRNAs.</text>
</comment>
<dbReference type="InterPro" id="IPR031309">
    <property type="entry name" value="Ribosomal_uL5_C"/>
</dbReference>
<dbReference type="GO" id="GO:0005840">
    <property type="term" value="C:ribosome"/>
    <property type="evidence" value="ECO:0007669"/>
    <property type="project" value="UniProtKB-KW"/>
</dbReference>
<evidence type="ECO:0000256" key="1">
    <source>
        <dbReference type="ARBA" id="ARBA00008553"/>
    </source>
</evidence>
<dbReference type="NCBIfam" id="NF000585">
    <property type="entry name" value="PRK00010.1"/>
    <property type="match status" value="1"/>
</dbReference>
<dbReference type="SUPFAM" id="SSF55282">
    <property type="entry name" value="RL5-like"/>
    <property type="match status" value="1"/>
</dbReference>
<dbReference type="GO" id="GO:0003735">
    <property type="term" value="F:structural constituent of ribosome"/>
    <property type="evidence" value="ECO:0007669"/>
    <property type="project" value="InterPro"/>
</dbReference>
<evidence type="ECO:0000259" key="7">
    <source>
        <dbReference type="Pfam" id="PF00281"/>
    </source>
</evidence>
<comment type="subunit">
    <text evidence="5">Part of the 50S ribosomal subunit; part of the 5S rRNA/L5/L18/L25 subcomplex. Contacts the 5S rRNA and the P site tRNA. Forms a bridge to the 30S subunit in the 70S ribosome.</text>
</comment>
<accession>A0A2H0YND7</accession>
<organism evidence="9 10">
    <name type="scientific">Candidatus Nealsonbacteria bacterium CG08_land_8_20_14_0_20_38_20</name>
    <dbReference type="NCBI Taxonomy" id="1974705"/>
    <lineage>
        <taxon>Bacteria</taxon>
        <taxon>Candidatus Nealsoniibacteriota</taxon>
    </lineage>
</organism>
<keyword evidence="5" id="KW-0820">tRNA-binding</keyword>
<dbReference type="GO" id="GO:1990904">
    <property type="term" value="C:ribonucleoprotein complex"/>
    <property type="evidence" value="ECO:0007669"/>
    <property type="project" value="UniProtKB-KW"/>
</dbReference>
<dbReference type="AlphaFoldDB" id="A0A2H0YND7"/>
<dbReference type="InterPro" id="IPR002132">
    <property type="entry name" value="Ribosomal_uL5"/>
</dbReference>
<keyword evidence="2 5" id="KW-0689">Ribosomal protein</keyword>
<dbReference type="PANTHER" id="PTHR11994">
    <property type="entry name" value="60S RIBOSOMAL PROTEIN L11-RELATED"/>
    <property type="match status" value="1"/>
</dbReference>
<dbReference type="Pfam" id="PF00673">
    <property type="entry name" value="Ribosomal_L5_C"/>
    <property type="match status" value="1"/>
</dbReference>
<evidence type="ECO:0000256" key="4">
    <source>
        <dbReference type="ARBA" id="ARBA00035245"/>
    </source>
</evidence>
<evidence type="ECO:0000256" key="6">
    <source>
        <dbReference type="RuleBase" id="RU003930"/>
    </source>
</evidence>
<dbReference type="InterPro" id="IPR020930">
    <property type="entry name" value="Ribosomal_uL5_bac-type"/>
</dbReference>
<dbReference type="GO" id="GO:0019843">
    <property type="term" value="F:rRNA binding"/>
    <property type="evidence" value="ECO:0007669"/>
    <property type="project" value="UniProtKB-UniRule"/>
</dbReference>
<evidence type="ECO:0000259" key="8">
    <source>
        <dbReference type="Pfam" id="PF00673"/>
    </source>
</evidence>
<dbReference type="InterPro" id="IPR020929">
    <property type="entry name" value="Ribosomal_uL5_CS"/>
</dbReference>
<keyword evidence="3 5" id="KW-0687">Ribonucleoprotein</keyword>
<dbReference type="InterPro" id="IPR031310">
    <property type="entry name" value="Ribosomal_uL5_N"/>
</dbReference>
<comment type="similarity">
    <text evidence="1 5 6">Belongs to the universal ribosomal protein uL5 family.</text>
</comment>
<evidence type="ECO:0000256" key="3">
    <source>
        <dbReference type="ARBA" id="ARBA00023274"/>
    </source>
</evidence>
<dbReference type="EMBL" id="PEYD01000004">
    <property type="protein sequence ID" value="PIS39779.1"/>
    <property type="molecule type" value="Genomic_DNA"/>
</dbReference>
<dbReference type="FunFam" id="3.30.1440.10:FF:000001">
    <property type="entry name" value="50S ribosomal protein L5"/>
    <property type="match status" value="1"/>
</dbReference>
<protein>
    <recommendedName>
        <fullName evidence="4 5">Large ribosomal subunit protein uL5</fullName>
    </recommendedName>
</protein>
<dbReference type="PIRSF" id="PIRSF002161">
    <property type="entry name" value="Ribosomal_L5"/>
    <property type="match status" value="1"/>
</dbReference>
<feature type="domain" description="Large ribosomal subunit protein uL5 C-terminal" evidence="8">
    <location>
        <begin position="90"/>
        <end position="182"/>
    </location>
</feature>
<sequence length="184" mass="20728">MLKLRDKYQKEVIPAMMKKFGYTNTMAVPKIEKVVINTGFGRLVAGKTSEEQKKIQKAILNDLSLLAGQKPILTKAKKAISGFKTRQGMPIGAKVILRKKRMEDFLERLINITLPRSRDFRGLQAKAIDKQGNLNIGIKEHIDFPEILPESSKNIFGLELTVVINAKSREEGLELLKLLGFPIK</sequence>
<dbReference type="InterPro" id="IPR022803">
    <property type="entry name" value="Ribosomal_uL5_dom_sf"/>
</dbReference>
<comment type="caution">
    <text evidence="9">The sequence shown here is derived from an EMBL/GenBank/DDBJ whole genome shotgun (WGS) entry which is preliminary data.</text>
</comment>
<evidence type="ECO:0000256" key="5">
    <source>
        <dbReference type="HAMAP-Rule" id="MF_01333"/>
    </source>
</evidence>
<feature type="domain" description="Large ribosomal subunit protein uL5 N-terminal" evidence="7">
    <location>
        <begin position="24"/>
        <end position="86"/>
    </location>
</feature>
<keyword evidence="5" id="KW-0699">rRNA-binding</keyword>
<evidence type="ECO:0000313" key="9">
    <source>
        <dbReference type="EMBL" id="PIS39779.1"/>
    </source>
</evidence>
<reference evidence="10" key="1">
    <citation type="submission" date="2017-09" db="EMBL/GenBank/DDBJ databases">
        <title>Depth-based differentiation of microbial function through sediment-hosted aquifers and enrichment of novel symbionts in the deep terrestrial subsurface.</title>
        <authorList>
            <person name="Probst A.J."/>
            <person name="Ladd B."/>
            <person name="Jarett J.K."/>
            <person name="Geller-Mcgrath D.E."/>
            <person name="Sieber C.M.K."/>
            <person name="Emerson J.B."/>
            <person name="Anantharaman K."/>
            <person name="Thomas B.C."/>
            <person name="Malmstrom R."/>
            <person name="Stieglmeier M."/>
            <person name="Klingl A."/>
            <person name="Woyke T."/>
            <person name="Ryan C.M."/>
            <person name="Banfield J.F."/>
        </authorList>
    </citation>
    <scope>NUCLEOTIDE SEQUENCE [LARGE SCALE GENOMIC DNA]</scope>
</reference>
<dbReference type="Gene3D" id="3.30.1440.10">
    <property type="match status" value="1"/>
</dbReference>
<dbReference type="HAMAP" id="MF_01333_B">
    <property type="entry name" value="Ribosomal_uL5_B"/>
    <property type="match status" value="1"/>
</dbReference>
<dbReference type="PROSITE" id="PS00358">
    <property type="entry name" value="RIBOSOMAL_L5"/>
    <property type="match status" value="1"/>
</dbReference>
<dbReference type="GO" id="GO:0000049">
    <property type="term" value="F:tRNA binding"/>
    <property type="evidence" value="ECO:0007669"/>
    <property type="project" value="UniProtKB-UniRule"/>
</dbReference>
<evidence type="ECO:0000313" key="10">
    <source>
        <dbReference type="Proteomes" id="UP000230088"/>
    </source>
</evidence>
<proteinExistence type="inferred from homology"/>
<dbReference type="GO" id="GO:0006412">
    <property type="term" value="P:translation"/>
    <property type="evidence" value="ECO:0007669"/>
    <property type="project" value="UniProtKB-UniRule"/>
</dbReference>
<evidence type="ECO:0000256" key="2">
    <source>
        <dbReference type="ARBA" id="ARBA00022980"/>
    </source>
</evidence>
<keyword evidence="5" id="KW-0694">RNA-binding</keyword>
<dbReference type="Proteomes" id="UP000230088">
    <property type="component" value="Unassembled WGS sequence"/>
</dbReference>
<dbReference type="Pfam" id="PF00281">
    <property type="entry name" value="Ribosomal_L5"/>
    <property type="match status" value="1"/>
</dbReference>
<gene>
    <name evidence="5" type="primary">rplE</name>
    <name evidence="9" type="ORF">COT33_00310</name>
</gene>